<dbReference type="EMBL" id="GIFK01002368">
    <property type="protein sequence ID" value="NBJ60071.1"/>
    <property type="molecule type" value="Transcribed_RNA"/>
</dbReference>
<feature type="region of interest" description="Disordered" evidence="1">
    <location>
        <begin position="96"/>
        <end position="115"/>
    </location>
</feature>
<reference evidence="3" key="1">
    <citation type="submission" date="2019-10" db="EMBL/GenBank/DDBJ databases">
        <title>Short sand fly seasons in Tbilisi, Georgia, hinder development of host immunity to saliva of the visceral leishmaniasis vector Phlebotomus kandelakii.</title>
        <authorList>
            <person name="Oliveira F."/>
            <person name="Giorgobiani E."/>
            <person name="Guimaraes-Costa A.B."/>
            <person name="Abdeladhim M."/>
            <person name="Oristian J."/>
            <person name="Tskhvaradze L."/>
            <person name="Tsertsvadze N."/>
            <person name="Zakalashvili M."/>
            <person name="Valenzuela J.G."/>
            <person name="Kamhawi S."/>
        </authorList>
    </citation>
    <scope>NUCLEOTIDE SEQUENCE</scope>
    <source>
        <strain evidence="3">Wild-capture in Tbilisi</strain>
        <tissue evidence="3">Salivary glands</tissue>
    </source>
</reference>
<dbReference type="AlphaFoldDB" id="A0A6B2EA37"/>
<proteinExistence type="predicted"/>
<evidence type="ECO:0000256" key="2">
    <source>
        <dbReference type="SAM" id="SignalP"/>
    </source>
</evidence>
<feature type="chain" id="PRO_5025570478" evidence="2">
    <location>
        <begin position="25"/>
        <end position="183"/>
    </location>
</feature>
<feature type="signal peptide" evidence="2">
    <location>
        <begin position="1"/>
        <end position="24"/>
    </location>
</feature>
<feature type="region of interest" description="Disordered" evidence="1">
    <location>
        <begin position="120"/>
        <end position="145"/>
    </location>
</feature>
<organism evidence="3">
    <name type="scientific">Phlebotomus kandelakii</name>
    <dbReference type="NCBI Taxonomy" id="1109342"/>
    <lineage>
        <taxon>Eukaryota</taxon>
        <taxon>Metazoa</taxon>
        <taxon>Ecdysozoa</taxon>
        <taxon>Arthropoda</taxon>
        <taxon>Hexapoda</taxon>
        <taxon>Insecta</taxon>
        <taxon>Pterygota</taxon>
        <taxon>Neoptera</taxon>
        <taxon>Endopterygota</taxon>
        <taxon>Diptera</taxon>
        <taxon>Nematocera</taxon>
        <taxon>Psychodoidea</taxon>
        <taxon>Psychodidae</taxon>
        <taxon>Phlebotomus</taxon>
        <taxon>Larroussius</taxon>
    </lineage>
</organism>
<accession>A0A6B2EA37</accession>
<protein>
    <submittedName>
        <fullName evidence="3">Putative secreted protein</fullName>
    </submittedName>
</protein>
<evidence type="ECO:0000256" key="1">
    <source>
        <dbReference type="SAM" id="MobiDB-lite"/>
    </source>
</evidence>
<sequence>MKCLVGVVVSVALVALIVIPRVSCQDDLDAELAVARANCEVTYVCCRLHVKRRRFQFLRKLSWRRRTRCVRWCPQQNTCPEIPTPFEAFDVDTAAEDDNPNEFLHGASDDNPNADVDEAAEADVEVTEEEATQQESEDPDDEDVVDIPVEGPIPLGISTASVIKVPCNGNFRPDRYGVCRPVF</sequence>
<name>A0A6B2EA37_9DIPT</name>
<keyword evidence="2" id="KW-0732">Signal</keyword>
<evidence type="ECO:0000313" key="3">
    <source>
        <dbReference type="EMBL" id="NBJ60071.1"/>
    </source>
</evidence>